<keyword evidence="6 8" id="KW-1133">Transmembrane helix</keyword>
<evidence type="ECO:0000256" key="7">
    <source>
        <dbReference type="ARBA" id="ARBA00023136"/>
    </source>
</evidence>
<dbReference type="Gene3D" id="1.20.1530.20">
    <property type="match status" value="1"/>
</dbReference>
<comment type="similarity">
    <text evidence="2">Belongs to the arsenical resistance-3 (ACR3) (TC 2.A.59) family.</text>
</comment>
<keyword evidence="7 8" id="KW-0472">Membrane</keyword>
<comment type="subcellular location">
    <subcellularLocation>
        <location evidence="1">Cell membrane</location>
        <topology evidence="1">Multi-pass membrane protein</topology>
    </subcellularLocation>
</comment>
<evidence type="ECO:0000256" key="5">
    <source>
        <dbReference type="ARBA" id="ARBA00022692"/>
    </source>
</evidence>
<evidence type="ECO:0000256" key="6">
    <source>
        <dbReference type="ARBA" id="ARBA00022989"/>
    </source>
</evidence>
<dbReference type="EMBL" id="AUZY01002700">
    <property type="protein sequence ID" value="EQD71696.1"/>
    <property type="molecule type" value="Genomic_DNA"/>
</dbReference>
<evidence type="ECO:0000313" key="9">
    <source>
        <dbReference type="EMBL" id="EQD71696.1"/>
    </source>
</evidence>
<keyword evidence="3" id="KW-0813">Transport</keyword>
<sequence>MAPATSRLNWLDRYLTGWILAAMIGGIALGRWVPEFSLTIGRWMVPGTPVPLAVGLGLVLMMYPPLARVRYEELGRTFRSPRLVLLSLAQNWVVGPLLMFALALLFLRSAPALLIGLVLIGSARCIAMVLVWNELAGGDREYAA</sequence>
<dbReference type="PANTHER" id="PTHR43057">
    <property type="entry name" value="ARSENITE EFFLUX TRANSPORTER"/>
    <property type="match status" value="1"/>
</dbReference>
<keyword evidence="4" id="KW-1003">Cell membrane</keyword>
<evidence type="ECO:0000256" key="1">
    <source>
        <dbReference type="ARBA" id="ARBA00004651"/>
    </source>
</evidence>
<feature type="transmembrane region" description="Helical" evidence="8">
    <location>
        <begin position="15"/>
        <end position="34"/>
    </location>
</feature>
<accession>T1BFG9</accession>
<proteinExistence type="inferred from homology"/>
<evidence type="ECO:0000256" key="2">
    <source>
        <dbReference type="ARBA" id="ARBA00010110"/>
    </source>
</evidence>
<dbReference type="Pfam" id="PF01758">
    <property type="entry name" value="SBF"/>
    <property type="match status" value="1"/>
</dbReference>
<evidence type="ECO:0000256" key="3">
    <source>
        <dbReference type="ARBA" id="ARBA00022448"/>
    </source>
</evidence>
<dbReference type="GO" id="GO:0015297">
    <property type="term" value="F:antiporter activity"/>
    <property type="evidence" value="ECO:0007669"/>
    <property type="project" value="InterPro"/>
</dbReference>
<dbReference type="InterPro" id="IPR002657">
    <property type="entry name" value="BilAc:Na_symport/Acr3"/>
</dbReference>
<dbReference type="GO" id="GO:0015104">
    <property type="term" value="F:antimonite transmembrane transporter activity"/>
    <property type="evidence" value="ECO:0007669"/>
    <property type="project" value="TreeGrafter"/>
</dbReference>
<feature type="transmembrane region" description="Helical" evidence="8">
    <location>
        <begin position="83"/>
        <end position="106"/>
    </location>
</feature>
<dbReference type="InterPro" id="IPR038770">
    <property type="entry name" value="Na+/solute_symporter_sf"/>
</dbReference>
<feature type="non-terminal residue" evidence="9">
    <location>
        <position position="144"/>
    </location>
</feature>
<dbReference type="InterPro" id="IPR004706">
    <property type="entry name" value="Arsenical-R_Acr3"/>
</dbReference>
<organism evidence="9">
    <name type="scientific">mine drainage metagenome</name>
    <dbReference type="NCBI Taxonomy" id="410659"/>
    <lineage>
        <taxon>unclassified sequences</taxon>
        <taxon>metagenomes</taxon>
        <taxon>ecological metagenomes</taxon>
    </lineage>
</organism>
<gene>
    <name evidence="9" type="ORF">B1B_04310</name>
</gene>
<dbReference type="PANTHER" id="PTHR43057:SF1">
    <property type="entry name" value="ARSENICAL-RESISTANCE PROTEIN 3"/>
    <property type="match status" value="1"/>
</dbReference>
<evidence type="ECO:0000256" key="4">
    <source>
        <dbReference type="ARBA" id="ARBA00022475"/>
    </source>
</evidence>
<reference evidence="9" key="1">
    <citation type="submission" date="2013-08" db="EMBL/GenBank/DDBJ databases">
        <authorList>
            <person name="Mendez C."/>
            <person name="Richter M."/>
            <person name="Ferrer M."/>
            <person name="Sanchez J."/>
        </authorList>
    </citation>
    <scope>NUCLEOTIDE SEQUENCE</scope>
</reference>
<dbReference type="AlphaFoldDB" id="T1BFG9"/>
<feature type="transmembrane region" description="Helical" evidence="8">
    <location>
        <begin position="40"/>
        <end position="63"/>
    </location>
</feature>
<comment type="caution">
    <text evidence="9">The sequence shown here is derived from an EMBL/GenBank/DDBJ whole genome shotgun (WGS) entry which is preliminary data.</text>
</comment>
<dbReference type="GO" id="GO:0015105">
    <property type="term" value="F:arsenite transmembrane transporter activity"/>
    <property type="evidence" value="ECO:0007669"/>
    <property type="project" value="TreeGrafter"/>
</dbReference>
<feature type="transmembrane region" description="Helical" evidence="8">
    <location>
        <begin position="112"/>
        <end position="132"/>
    </location>
</feature>
<keyword evidence="5 8" id="KW-0812">Transmembrane</keyword>
<name>T1BFG9_9ZZZZ</name>
<protein>
    <submittedName>
        <fullName evidence="9">Bile acid:sodium symporter</fullName>
    </submittedName>
</protein>
<dbReference type="GO" id="GO:0005886">
    <property type="term" value="C:plasma membrane"/>
    <property type="evidence" value="ECO:0007669"/>
    <property type="project" value="UniProtKB-SubCell"/>
</dbReference>
<reference evidence="9" key="2">
    <citation type="journal article" date="2014" name="ISME J.">
        <title>Microbial stratification in low pH oxic and suboxic macroscopic growths along an acid mine drainage.</title>
        <authorList>
            <person name="Mendez-Garcia C."/>
            <person name="Mesa V."/>
            <person name="Sprenger R.R."/>
            <person name="Richter M."/>
            <person name="Diez M.S."/>
            <person name="Solano J."/>
            <person name="Bargiela R."/>
            <person name="Golyshina O.V."/>
            <person name="Manteca A."/>
            <person name="Ramos J.L."/>
            <person name="Gallego J.R."/>
            <person name="Llorente I."/>
            <person name="Martins Dos Santos V.A."/>
            <person name="Jensen O.N."/>
            <person name="Pelaez A.I."/>
            <person name="Sanchez J."/>
            <person name="Ferrer M."/>
        </authorList>
    </citation>
    <scope>NUCLEOTIDE SEQUENCE</scope>
</reference>
<evidence type="ECO:0000256" key="8">
    <source>
        <dbReference type="SAM" id="Phobius"/>
    </source>
</evidence>